<gene>
    <name evidence="2" type="ORF">A3F83_08495</name>
</gene>
<feature type="domain" description="CYTH" evidence="1">
    <location>
        <begin position="6"/>
        <end position="174"/>
    </location>
</feature>
<sequence length="194" mass="22332">MGTCGQAEIELKFPLPGPETTREKLLQLGFVSHGRLFEHNLVLDTPEGALAADGRLLRLRRDDSIRLTFKEPHEEAALHGRFKAKRESELEVADFETLRHIFQRLGFTKERIYEKYREHFTRADRVCAELDCLPHLGYFLELEAPPEKIEEVAAALGLDPASGKRENYFRLFTDYCAARGLELQDMRFADERPA</sequence>
<dbReference type="Proteomes" id="UP000179129">
    <property type="component" value="Unassembled WGS sequence"/>
</dbReference>
<evidence type="ECO:0000313" key="2">
    <source>
        <dbReference type="EMBL" id="OGG05174.1"/>
    </source>
</evidence>
<dbReference type="EMBL" id="MFIX01000083">
    <property type="protein sequence ID" value="OGG05174.1"/>
    <property type="molecule type" value="Genomic_DNA"/>
</dbReference>
<name>A0A1F5YYL9_9BACT</name>
<dbReference type="Pfam" id="PF01928">
    <property type="entry name" value="CYTH"/>
    <property type="match status" value="1"/>
</dbReference>
<dbReference type="InterPro" id="IPR008173">
    <property type="entry name" value="Adenylyl_cyclase_CyaB"/>
</dbReference>
<dbReference type="PANTHER" id="PTHR21028">
    <property type="entry name" value="SI:CH211-156B7.4"/>
    <property type="match status" value="1"/>
</dbReference>
<dbReference type="AlphaFoldDB" id="A0A1F5YYL9"/>
<proteinExistence type="predicted"/>
<dbReference type="Gene3D" id="2.40.320.10">
    <property type="entry name" value="Hypothetical Protein Pfu-838710-001"/>
    <property type="match status" value="1"/>
</dbReference>
<reference evidence="2 3" key="1">
    <citation type="journal article" date="2016" name="Nat. Commun.">
        <title>Thousands of microbial genomes shed light on interconnected biogeochemical processes in an aquifer system.</title>
        <authorList>
            <person name="Anantharaman K."/>
            <person name="Brown C.T."/>
            <person name="Hug L.A."/>
            <person name="Sharon I."/>
            <person name="Castelle C.J."/>
            <person name="Probst A.J."/>
            <person name="Thomas B.C."/>
            <person name="Singh A."/>
            <person name="Wilkins M.J."/>
            <person name="Karaoz U."/>
            <person name="Brodie E.L."/>
            <person name="Williams K.H."/>
            <person name="Hubbard S.S."/>
            <person name="Banfield J.F."/>
        </authorList>
    </citation>
    <scope>NUCLEOTIDE SEQUENCE [LARGE SCALE GENOMIC DNA]</scope>
</reference>
<accession>A0A1F5YYL9</accession>
<organism evidence="2 3">
    <name type="scientific">Candidatus Glassbacteria bacterium RIFCSPLOWO2_12_FULL_58_11</name>
    <dbReference type="NCBI Taxonomy" id="1817867"/>
    <lineage>
        <taxon>Bacteria</taxon>
        <taxon>Candidatus Glassiibacteriota</taxon>
    </lineage>
</organism>
<dbReference type="InterPro" id="IPR023577">
    <property type="entry name" value="CYTH_domain"/>
</dbReference>
<protein>
    <recommendedName>
        <fullName evidence="1">CYTH domain-containing protein</fullName>
    </recommendedName>
</protein>
<evidence type="ECO:0000259" key="1">
    <source>
        <dbReference type="PROSITE" id="PS51707"/>
    </source>
</evidence>
<dbReference type="PANTHER" id="PTHR21028:SF2">
    <property type="entry name" value="CYTH DOMAIN-CONTAINING PROTEIN"/>
    <property type="match status" value="1"/>
</dbReference>
<dbReference type="PROSITE" id="PS51707">
    <property type="entry name" value="CYTH"/>
    <property type="match status" value="1"/>
</dbReference>
<dbReference type="STRING" id="1817867.A3F83_08495"/>
<dbReference type="CDD" id="cd07890">
    <property type="entry name" value="CYTH-like_AC_IV-like"/>
    <property type="match status" value="1"/>
</dbReference>
<dbReference type="SUPFAM" id="SSF55154">
    <property type="entry name" value="CYTH-like phosphatases"/>
    <property type="match status" value="1"/>
</dbReference>
<evidence type="ECO:0000313" key="3">
    <source>
        <dbReference type="Proteomes" id="UP000179129"/>
    </source>
</evidence>
<dbReference type="SMART" id="SM01118">
    <property type="entry name" value="CYTH"/>
    <property type="match status" value="1"/>
</dbReference>
<dbReference type="InterPro" id="IPR033469">
    <property type="entry name" value="CYTH-like_dom_sf"/>
</dbReference>
<comment type="caution">
    <text evidence="2">The sequence shown here is derived from an EMBL/GenBank/DDBJ whole genome shotgun (WGS) entry which is preliminary data.</text>
</comment>